<dbReference type="InterPro" id="IPR013494">
    <property type="entry name" value="CHP02678"/>
</dbReference>
<accession>A0ABU4GPT8</accession>
<dbReference type="EMBL" id="JAWONS010000280">
    <property type="protein sequence ID" value="MDW2799644.1"/>
    <property type="molecule type" value="Genomic_DNA"/>
</dbReference>
<name>A0ABU4GPT8_9CLOT</name>
<reference evidence="1 2" key="1">
    <citation type="submission" date="2023-10" db="EMBL/GenBank/DDBJ databases">
        <title>A novel Glycoside Hydrolase 43-Like Enzyme from Clostrdium boliviensis is an Endo-xylanase, and a Candidate for Xylooligosaccharides Production from Different Xylan Substrates.</title>
        <authorList>
            <person name="Alvarez M.T."/>
            <person name="Rocabado-Villegas L.R."/>
            <person name="Salas-Veizaga D.M."/>
            <person name="Linares-Pasten J.A."/>
            <person name="Gudmundsdottir E.E."/>
            <person name="Hreggvidsson G.O."/>
            <person name="Adlercreutz P."/>
            <person name="Nordberg Karlsson E."/>
        </authorList>
    </citation>
    <scope>NUCLEOTIDE SEQUENCE [LARGE SCALE GENOMIC DNA]</scope>
    <source>
        <strain evidence="1 2">E-1</strain>
    </source>
</reference>
<dbReference type="Proteomes" id="UP001276854">
    <property type="component" value="Unassembled WGS sequence"/>
</dbReference>
<comment type="caution">
    <text evidence="1">The sequence shown here is derived from an EMBL/GenBank/DDBJ whole genome shotgun (WGS) entry which is preliminary data.</text>
</comment>
<evidence type="ECO:0000313" key="2">
    <source>
        <dbReference type="Proteomes" id="UP001276854"/>
    </source>
</evidence>
<dbReference type="NCBIfam" id="TIGR02678">
    <property type="entry name" value="TIGR02678 family protein"/>
    <property type="match status" value="1"/>
</dbReference>
<sequence length="387" mass="45254">MNILEELMNERWISKYRERDKYYRIKDEISEIRPFLVEKLGYRIISNSSLVKLEKLPGEALPWMGIREFKDISDYALFCVILMFLEDKEAEEQFVLSQLSEYITGNYPEGEMPWTVFSNRQRLVRVMKFCMKNDLFVMDDGNGDQFAADLETEALYENTGLSRYFTRIFTRDISTNKTVSDFFQSEWLDMNEDRGVIRRQRVYRKLLLSLGLYRENGQDEDFNYVKNYRSVIENDLEQLIDASLQVYKSSAYLILGETGDLGKIFPARNSLSDAVLLLHGEIRCLVEAGELKTGVNERIALPLIKLEDIIRTTRTKYGSGFSKAFREMPDHEFIKTLLEEMEDLDFLRIDPVTEEAEIMPVAGKLSGRYPERYLGQLSEEENSNENQ</sequence>
<protein>
    <submittedName>
        <fullName evidence="1">TIGR02678 family protein</fullName>
    </submittedName>
</protein>
<proteinExistence type="predicted"/>
<organism evidence="1 2">
    <name type="scientific">Clostridium boliviensis</name>
    <dbReference type="NCBI Taxonomy" id="318465"/>
    <lineage>
        <taxon>Bacteria</taxon>
        <taxon>Bacillati</taxon>
        <taxon>Bacillota</taxon>
        <taxon>Clostridia</taxon>
        <taxon>Eubacteriales</taxon>
        <taxon>Clostridiaceae</taxon>
        <taxon>Clostridium</taxon>
    </lineage>
</organism>
<gene>
    <name evidence="1" type="ORF">RZO55_18885</name>
</gene>
<dbReference type="Pfam" id="PF09661">
    <property type="entry name" value="DUF2398"/>
    <property type="match status" value="1"/>
</dbReference>
<keyword evidence="2" id="KW-1185">Reference proteome</keyword>
<dbReference type="RefSeq" id="WP_318065830.1">
    <property type="nucleotide sequence ID" value="NZ_JAWONS010000280.1"/>
</dbReference>
<evidence type="ECO:0000313" key="1">
    <source>
        <dbReference type="EMBL" id="MDW2799644.1"/>
    </source>
</evidence>